<dbReference type="GO" id="GO:0016020">
    <property type="term" value="C:membrane"/>
    <property type="evidence" value="ECO:0007669"/>
    <property type="project" value="InterPro"/>
</dbReference>
<dbReference type="Gene3D" id="3.40.50.12580">
    <property type="match status" value="1"/>
</dbReference>
<sequence length="446" mass="52196">MKTIFITIYDGSIENSLLKTDFLAALLERDLKIVLLVASYKLAYFSDKYKNEKIFIESLPLPENFMEKAFYYIGFHSIPTFSIKMKQRTWLYKKRYFIFFLGVLTRFLGKFRIWRETIRFVYGLIPDNYAAYLFIKYKPDLVFLPNMVSTEDYRLMKQAKKNNIKTIGVIKSWDNITTKTFMRIKPDKLVVHNSIVKKEARDICDYKGEIAVTGIPQYDFYFRNPPLLSREEFFEDNGLDKEKKLILYCAPGDWIAPYDAEVASLLKEAIADKKIKEPCQILVRLHPKYESKTERLAEDRNFIIQRPGKYLEKGNLATWFFGDEDMAHLVNSIYHADIVINTISSISLESAIFDKPTICIGFDGRHELPFWKSIIRGYRREHYLPIVRSGGIKIVNNIDELTDAVNMYFKNPETDSLGRKKIVDQICEFKDGNSAKRLAEFIVKEV</sequence>
<dbReference type="GO" id="GO:0047355">
    <property type="term" value="F:CDP-glycerol glycerophosphotransferase activity"/>
    <property type="evidence" value="ECO:0007669"/>
    <property type="project" value="InterPro"/>
</dbReference>
<comment type="caution">
    <text evidence="1">The sequence shown here is derived from an EMBL/GenBank/DDBJ whole genome shotgun (WGS) entry which is preliminary data.</text>
</comment>
<dbReference type="EMBL" id="MHQZ01000009">
    <property type="protein sequence ID" value="OHA14519.1"/>
    <property type="molecule type" value="Genomic_DNA"/>
</dbReference>
<dbReference type="AlphaFoldDB" id="A0A1G2LUE7"/>
<evidence type="ECO:0008006" key="3">
    <source>
        <dbReference type="Google" id="ProtNLM"/>
    </source>
</evidence>
<organism evidence="1 2">
    <name type="scientific">Candidatus Tagabacteria bacterium RIFCSPLOWO2_01_FULL_39_11</name>
    <dbReference type="NCBI Taxonomy" id="1802295"/>
    <lineage>
        <taxon>Bacteria</taxon>
        <taxon>Candidatus Tagaibacteriota</taxon>
    </lineage>
</organism>
<accession>A0A1G2LUE7</accession>
<evidence type="ECO:0000313" key="1">
    <source>
        <dbReference type="EMBL" id="OHA14519.1"/>
    </source>
</evidence>
<proteinExistence type="predicted"/>
<protein>
    <recommendedName>
        <fullName evidence="3">UDP-N-acetylglucosamine 2-epimerase domain-containing protein</fullName>
    </recommendedName>
</protein>
<dbReference type="InterPro" id="IPR007554">
    <property type="entry name" value="Glycerophosphate_synth"/>
</dbReference>
<name>A0A1G2LUE7_9BACT</name>
<gene>
    <name evidence="1" type="ORF">A2909_00660</name>
</gene>
<dbReference type="InterPro" id="IPR043148">
    <property type="entry name" value="TagF_C"/>
</dbReference>
<reference evidence="1 2" key="1">
    <citation type="journal article" date="2016" name="Nat. Commun.">
        <title>Thousands of microbial genomes shed light on interconnected biogeochemical processes in an aquifer system.</title>
        <authorList>
            <person name="Anantharaman K."/>
            <person name="Brown C.T."/>
            <person name="Hug L.A."/>
            <person name="Sharon I."/>
            <person name="Castelle C.J."/>
            <person name="Probst A.J."/>
            <person name="Thomas B.C."/>
            <person name="Singh A."/>
            <person name="Wilkins M.J."/>
            <person name="Karaoz U."/>
            <person name="Brodie E.L."/>
            <person name="Williams K.H."/>
            <person name="Hubbard S.S."/>
            <person name="Banfield J.F."/>
        </authorList>
    </citation>
    <scope>NUCLEOTIDE SEQUENCE [LARGE SCALE GENOMIC DNA]</scope>
</reference>
<dbReference type="Proteomes" id="UP000178302">
    <property type="component" value="Unassembled WGS sequence"/>
</dbReference>
<dbReference type="SUPFAM" id="SSF53756">
    <property type="entry name" value="UDP-Glycosyltransferase/glycogen phosphorylase"/>
    <property type="match status" value="1"/>
</dbReference>
<evidence type="ECO:0000313" key="2">
    <source>
        <dbReference type="Proteomes" id="UP000178302"/>
    </source>
</evidence>
<dbReference type="Pfam" id="PF04464">
    <property type="entry name" value="Glyphos_transf"/>
    <property type="match status" value="1"/>
</dbReference>